<dbReference type="AlphaFoldDB" id="A0AAV5J2M2"/>
<proteinExistence type="predicted"/>
<name>A0AAV5J2M2_9ROSI</name>
<dbReference type="EMBL" id="BPVZ01000023">
    <property type="protein sequence ID" value="GKV05135.1"/>
    <property type="molecule type" value="Genomic_DNA"/>
</dbReference>
<comment type="caution">
    <text evidence="2">The sequence shown here is derived from an EMBL/GenBank/DDBJ whole genome shotgun (WGS) entry which is preliminary data.</text>
</comment>
<evidence type="ECO:0000313" key="3">
    <source>
        <dbReference type="Proteomes" id="UP001054252"/>
    </source>
</evidence>
<dbReference type="PROSITE" id="PS50878">
    <property type="entry name" value="RT_POL"/>
    <property type="match status" value="1"/>
</dbReference>
<feature type="domain" description="Reverse transcriptase" evidence="1">
    <location>
        <begin position="231"/>
        <end position="485"/>
    </location>
</feature>
<organism evidence="2 3">
    <name type="scientific">Rubroshorea leprosula</name>
    <dbReference type="NCBI Taxonomy" id="152421"/>
    <lineage>
        <taxon>Eukaryota</taxon>
        <taxon>Viridiplantae</taxon>
        <taxon>Streptophyta</taxon>
        <taxon>Embryophyta</taxon>
        <taxon>Tracheophyta</taxon>
        <taxon>Spermatophyta</taxon>
        <taxon>Magnoliopsida</taxon>
        <taxon>eudicotyledons</taxon>
        <taxon>Gunneridae</taxon>
        <taxon>Pentapetalae</taxon>
        <taxon>rosids</taxon>
        <taxon>malvids</taxon>
        <taxon>Malvales</taxon>
        <taxon>Dipterocarpaceae</taxon>
        <taxon>Rubroshorea</taxon>
    </lineage>
</organism>
<evidence type="ECO:0000313" key="2">
    <source>
        <dbReference type="EMBL" id="GKV05135.1"/>
    </source>
</evidence>
<dbReference type="InterPro" id="IPR000477">
    <property type="entry name" value="RT_dom"/>
</dbReference>
<dbReference type="PANTHER" id="PTHR33116">
    <property type="entry name" value="REVERSE TRANSCRIPTASE ZINC-BINDING DOMAIN-CONTAINING PROTEIN-RELATED-RELATED"/>
    <property type="match status" value="1"/>
</dbReference>
<dbReference type="PANTHER" id="PTHR33116:SF75">
    <property type="entry name" value="RIBONUCLEASE H PROTEIN"/>
    <property type="match status" value="1"/>
</dbReference>
<keyword evidence="3" id="KW-1185">Reference proteome</keyword>
<reference evidence="2 3" key="1">
    <citation type="journal article" date="2021" name="Commun. Biol.">
        <title>The genome of Shorea leprosula (Dipterocarpaceae) highlights the ecological relevance of drought in aseasonal tropical rainforests.</title>
        <authorList>
            <person name="Ng K.K.S."/>
            <person name="Kobayashi M.J."/>
            <person name="Fawcett J.A."/>
            <person name="Hatakeyama M."/>
            <person name="Paape T."/>
            <person name="Ng C.H."/>
            <person name="Ang C.C."/>
            <person name="Tnah L.H."/>
            <person name="Lee C.T."/>
            <person name="Nishiyama T."/>
            <person name="Sese J."/>
            <person name="O'Brien M.J."/>
            <person name="Copetti D."/>
            <person name="Mohd Noor M.I."/>
            <person name="Ong R.C."/>
            <person name="Putra M."/>
            <person name="Sireger I.Z."/>
            <person name="Indrioko S."/>
            <person name="Kosugi Y."/>
            <person name="Izuno A."/>
            <person name="Isagi Y."/>
            <person name="Lee S.L."/>
            <person name="Shimizu K.K."/>
        </authorList>
    </citation>
    <scope>NUCLEOTIDE SEQUENCE [LARGE SCALE GENOMIC DNA]</scope>
    <source>
        <strain evidence="2">214</strain>
    </source>
</reference>
<sequence>MKSRVSDWGPKPFRVLDAWQQHPEFKRVVEEQWNAMAVDGFAGYRCKQKLKMLKEFLREWNKEVFGDIEAQFERAAAKVAHVDMKNEEFTLDEEEVHDRQKGFQEIWDSLRKREDLWRQKSRSNWVKLGDANTKFFHKIANGRKACNGIVGLSCDGQWVEEPELVKKAAVDYFQKLFCGESWNRPKPSGIIFKQLSEEMKVWLERPFSVEEIEDGLKSCEGNKAPGPDGYNFNFIKFAWNSLKEDFVSFFGEFYQHGRLKEVMSRIISDTQSAFVGGRQLVDGVLVLNEVVEEVKRRKHQAFIFKADFEKAYDCVDWSFLDWMMNRFGFGVRWRGWIKECLSTARISVLVNGSPTEEFTMGKGLRQGDPLSPFLFLMVAEGLHGLIKKAETEGLLHGIDVGSKGLNISLLQFADDTVILGKANGENIFTVKTILRWFELMSGLRINFCKSSIVGFNVAQRWLNGAATVLRCGVGKLPFVYLGMPVGGNPGTKKSWDPVLNKFRTKLAIWKSALLSFGGRITLLNSRDFLWGGAELKRKIPWVSWEMVCRSKEKGGLGVTDLRRRNWALLGKWWFRLGDGGESLWKQVVWDKYYGGRREADIRAVDSVRVSRIWRDVISVGGKSIQVQDMLGKGFRWMVGDGRRVGFWHEIWVGDKSLRDLCPRLFELALKKDGMVCEMGVWERGVWRWNIDWRRGRLGRERGEEVVLWEVLSRVQIMEDCEDCWKWMHDAEGRYVVKKAYEFLSPMESILPDQILISWWGMQVVMPNTVGGVMEFFLYELGGLVGRELGACLFLVGSWYIWYWRNIRVFQNKGECRDGLLHMIQSKTFLWIKNKVAGSVFSLYDWQFHPLECAAAIRKNRSLLREFRKHKNGEHAE</sequence>
<gene>
    <name evidence="2" type="ORF">SLEP1_g17176</name>
</gene>
<dbReference type="CDD" id="cd01650">
    <property type="entry name" value="RT_nLTR_like"/>
    <property type="match status" value="1"/>
</dbReference>
<accession>A0AAV5J2M2</accession>
<dbReference type="Proteomes" id="UP001054252">
    <property type="component" value="Unassembled WGS sequence"/>
</dbReference>
<evidence type="ECO:0000259" key="1">
    <source>
        <dbReference type="PROSITE" id="PS50878"/>
    </source>
</evidence>
<dbReference type="Pfam" id="PF00078">
    <property type="entry name" value="RVT_1"/>
    <property type="match status" value="1"/>
</dbReference>
<dbReference type="SUPFAM" id="SSF56672">
    <property type="entry name" value="DNA/RNA polymerases"/>
    <property type="match status" value="1"/>
</dbReference>
<protein>
    <recommendedName>
        <fullName evidence="1">Reverse transcriptase domain-containing protein</fullName>
    </recommendedName>
</protein>
<dbReference type="InterPro" id="IPR043502">
    <property type="entry name" value="DNA/RNA_pol_sf"/>
</dbReference>